<dbReference type="InterPro" id="IPR015797">
    <property type="entry name" value="NUDIX_hydrolase-like_dom_sf"/>
</dbReference>
<organism evidence="4 5">
    <name type="scientific">Saccharothrix violaceirubra</name>
    <dbReference type="NCBI Taxonomy" id="413306"/>
    <lineage>
        <taxon>Bacteria</taxon>
        <taxon>Bacillati</taxon>
        <taxon>Actinomycetota</taxon>
        <taxon>Actinomycetes</taxon>
        <taxon>Pseudonocardiales</taxon>
        <taxon>Pseudonocardiaceae</taxon>
        <taxon>Saccharothrix</taxon>
    </lineage>
</organism>
<evidence type="ECO:0000256" key="2">
    <source>
        <dbReference type="ARBA" id="ARBA00022801"/>
    </source>
</evidence>
<comment type="similarity">
    <text evidence="1">Belongs to the Nudix hydrolase family.</text>
</comment>
<feature type="domain" description="Nudix hydrolase" evidence="3">
    <location>
        <begin position="18"/>
        <end position="154"/>
    </location>
</feature>
<reference evidence="4 5" key="1">
    <citation type="submission" date="2020-08" db="EMBL/GenBank/DDBJ databases">
        <title>Sequencing the genomes of 1000 actinobacteria strains.</title>
        <authorList>
            <person name="Klenk H.-P."/>
        </authorList>
    </citation>
    <scope>NUCLEOTIDE SEQUENCE [LARGE SCALE GENOMIC DNA]</scope>
    <source>
        <strain evidence="4 5">DSM 45084</strain>
    </source>
</reference>
<dbReference type="RefSeq" id="WP_184666537.1">
    <property type="nucleotide sequence ID" value="NZ_BAABAI010000034.1"/>
</dbReference>
<accession>A0A7W7T0J4</accession>
<comment type="caution">
    <text evidence="4">The sequence shown here is derived from an EMBL/GenBank/DDBJ whole genome shotgun (WGS) entry which is preliminary data.</text>
</comment>
<dbReference type="SUPFAM" id="SSF55811">
    <property type="entry name" value="Nudix"/>
    <property type="match status" value="1"/>
</dbReference>
<proteinExistence type="inferred from homology"/>
<dbReference type="PANTHER" id="PTHR43736">
    <property type="entry name" value="ADP-RIBOSE PYROPHOSPHATASE"/>
    <property type="match status" value="1"/>
</dbReference>
<dbReference type="Proteomes" id="UP000542674">
    <property type="component" value="Unassembled WGS sequence"/>
</dbReference>
<evidence type="ECO:0000256" key="1">
    <source>
        <dbReference type="ARBA" id="ARBA00005582"/>
    </source>
</evidence>
<dbReference type="GO" id="GO:0016787">
    <property type="term" value="F:hydrolase activity"/>
    <property type="evidence" value="ECO:0007669"/>
    <property type="project" value="UniProtKB-KW"/>
</dbReference>
<dbReference type="PANTHER" id="PTHR43736:SF1">
    <property type="entry name" value="DIHYDRONEOPTERIN TRIPHOSPHATE DIPHOSPHATASE"/>
    <property type="match status" value="1"/>
</dbReference>
<evidence type="ECO:0000313" key="5">
    <source>
        <dbReference type="Proteomes" id="UP000542674"/>
    </source>
</evidence>
<dbReference type="Pfam" id="PF00293">
    <property type="entry name" value="NUDIX"/>
    <property type="match status" value="1"/>
</dbReference>
<keyword evidence="2" id="KW-0378">Hydrolase</keyword>
<dbReference type="AlphaFoldDB" id="A0A7W7T0J4"/>
<dbReference type="PROSITE" id="PS00893">
    <property type="entry name" value="NUDIX_BOX"/>
    <property type="match status" value="1"/>
</dbReference>
<dbReference type="InterPro" id="IPR000086">
    <property type="entry name" value="NUDIX_hydrolase_dom"/>
</dbReference>
<evidence type="ECO:0000259" key="3">
    <source>
        <dbReference type="PROSITE" id="PS51462"/>
    </source>
</evidence>
<sequence>MLPGTSTPHNPDRPDRRHPALTADAVVLHRVGHDWWVLTVARGKDPYQGQPALPGGHVHPDETPLAAAIRELAEETGIVVPGRWHHVGGYADPGRDPRGDYATLAYVTVATFLPVPVAGDDAATAEWRRVDDGLYDRLGFDHARIVRDAIKTAKRLAAPVLAPVSAENTDRYEQARRLSGSNDPVVITRLADWLSTPQTGDDR</sequence>
<evidence type="ECO:0000313" key="4">
    <source>
        <dbReference type="EMBL" id="MBB4963792.1"/>
    </source>
</evidence>
<name>A0A7W7T0J4_9PSEU</name>
<keyword evidence="5" id="KW-1185">Reference proteome</keyword>
<gene>
    <name evidence="4" type="ORF">F4559_001151</name>
</gene>
<dbReference type="Gene3D" id="3.90.79.10">
    <property type="entry name" value="Nucleoside Triphosphate Pyrophosphohydrolase"/>
    <property type="match status" value="1"/>
</dbReference>
<dbReference type="CDD" id="cd18873">
    <property type="entry name" value="NUDIX_NadM_like"/>
    <property type="match status" value="1"/>
</dbReference>
<protein>
    <submittedName>
        <fullName evidence="4">ADP-ribose pyrophosphatase YjhB (NUDIX family)</fullName>
    </submittedName>
</protein>
<dbReference type="PROSITE" id="PS51462">
    <property type="entry name" value="NUDIX"/>
    <property type="match status" value="1"/>
</dbReference>
<dbReference type="EMBL" id="JACHJS010000001">
    <property type="protein sequence ID" value="MBB4963792.1"/>
    <property type="molecule type" value="Genomic_DNA"/>
</dbReference>
<dbReference type="InterPro" id="IPR020084">
    <property type="entry name" value="NUDIX_hydrolase_CS"/>
</dbReference>